<dbReference type="RefSeq" id="WP_144731558.1">
    <property type="nucleotide sequence ID" value="NZ_ML675584.1"/>
</dbReference>
<proteinExistence type="predicted"/>
<evidence type="ECO:0000313" key="2">
    <source>
        <dbReference type="Proteomes" id="UP000315289"/>
    </source>
</evidence>
<gene>
    <name evidence="1" type="ORF">NARC_80088</name>
</gene>
<accession>A0A557SUS9</accession>
<comment type="caution">
    <text evidence="1">The sequence shown here is derived from an EMBL/GenBank/DDBJ whole genome shotgun (WGS) entry which is preliminary data.</text>
</comment>
<name>A0A557SUS9_9ARCH</name>
<keyword evidence="2" id="KW-1185">Reference proteome</keyword>
<dbReference type="Proteomes" id="UP000315289">
    <property type="component" value="Unassembled WGS sequence"/>
</dbReference>
<evidence type="ECO:0000313" key="1">
    <source>
        <dbReference type="EMBL" id="TVP40360.1"/>
    </source>
</evidence>
<organism evidence="1 2">
    <name type="scientific">Candidatus Nitrosocosmicus arcticus</name>
    <dbReference type="NCBI Taxonomy" id="2035267"/>
    <lineage>
        <taxon>Archaea</taxon>
        <taxon>Nitrososphaerota</taxon>
        <taxon>Nitrososphaeria</taxon>
        <taxon>Nitrososphaerales</taxon>
        <taxon>Nitrososphaeraceae</taxon>
        <taxon>Candidatus Nitrosocosmicus</taxon>
    </lineage>
</organism>
<dbReference type="EMBL" id="VOAH01000008">
    <property type="protein sequence ID" value="TVP40360.1"/>
    <property type="molecule type" value="Genomic_DNA"/>
</dbReference>
<protein>
    <submittedName>
        <fullName evidence="1">Uncharacterized protein</fullName>
    </submittedName>
</protein>
<dbReference type="OrthoDB" id="387219at2157"/>
<dbReference type="AlphaFoldDB" id="A0A557SUS9"/>
<reference evidence="1 2" key="1">
    <citation type="journal article" date="2019" name="Front. Microbiol.">
        <title>Ammonia Oxidation by the Arctic Terrestrial Thaumarchaeote Candidatus Nitrosocosmicus arcticus Is Stimulated by Increasing Temperatures.</title>
        <authorList>
            <person name="Alves R.J.E."/>
            <person name="Kerou M."/>
            <person name="Zappe A."/>
            <person name="Bittner R."/>
            <person name="Abby S.S."/>
            <person name="Schmidt H.A."/>
            <person name="Pfeifer K."/>
            <person name="Schleper C."/>
        </authorList>
    </citation>
    <scope>NUCLEOTIDE SEQUENCE [LARGE SCALE GENOMIC DNA]</scope>
    <source>
        <strain evidence="1 2">Kfb</strain>
    </source>
</reference>
<sequence>MTNSKDLIYRAMLPAESFKGKGYSEWVQDWSNWFYQPYPERNNIGDVVFLRSMPLSEGIYQNEAMVMVGTESLELAANQRVLIPIITSTYIATESELPEYLYGMVRSHISNGDNPPTLNQLKINGEPIELPEGAVISGYDIETPVYMISIPDDSAGKSLKNQVEMPIGAGGLYPAVTRGYFVILELKPRKAQEHYYIECEATGATTAKGPYHVSLFYHIIANKDQAEIEMVPMKPPQRLSENIRIRIDKKFIDNELGEDEYGKIMEYLKIPVKERVKKNK</sequence>